<evidence type="ECO:0000259" key="2">
    <source>
        <dbReference type="Pfam" id="PF11875"/>
    </source>
</evidence>
<keyword evidence="1" id="KW-0143">Chaperone</keyword>
<dbReference type="PANTHER" id="PTHR44157:SF1">
    <property type="entry name" value="DNAJ HOMOLOG SUBFAMILY C MEMBER 11"/>
    <property type="match status" value="1"/>
</dbReference>
<dbReference type="InterPro" id="IPR024586">
    <property type="entry name" value="DnaJ-like_C11_C"/>
</dbReference>
<dbReference type="Pfam" id="PF11875">
    <property type="entry name" value="DnaJ-like_C11_C"/>
    <property type="match status" value="1"/>
</dbReference>
<protein>
    <submittedName>
        <fullName evidence="3">Chaperone protein DNAJ</fullName>
    </submittedName>
</protein>
<dbReference type="EMBL" id="ATMH01009808">
    <property type="protein sequence ID" value="EPY18702.1"/>
    <property type="molecule type" value="Genomic_DNA"/>
</dbReference>
<organism evidence="3 4">
    <name type="scientific">Strigomonas culicis</name>
    <dbReference type="NCBI Taxonomy" id="28005"/>
    <lineage>
        <taxon>Eukaryota</taxon>
        <taxon>Discoba</taxon>
        <taxon>Euglenozoa</taxon>
        <taxon>Kinetoplastea</taxon>
        <taxon>Metakinetoplastina</taxon>
        <taxon>Trypanosomatida</taxon>
        <taxon>Trypanosomatidae</taxon>
        <taxon>Strigomonadinae</taxon>
        <taxon>Strigomonas</taxon>
    </lineage>
</organism>
<dbReference type="Proteomes" id="UP000015354">
    <property type="component" value="Unassembled WGS sequence"/>
</dbReference>
<dbReference type="OrthoDB" id="18010at2759"/>
<feature type="domain" description="DnaJ-like protein C11 C-terminal" evidence="2">
    <location>
        <begin position="369"/>
        <end position="563"/>
    </location>
</feature>
<accession>S9TKJ2</accession>
<name>S9TKJ2_9TRYP</name>
<dbReference type="InterPro" id="IPR052243">
    <property type="entry name" value="Mito_inner_membrane_organizer"/>
</dbReference>
<sequence>MAAMEVEINGKKQIVLVPGEELQSRIRTQMAVAAAAKADGAGDGAAAGEAVAAGPQRITRRPLTAYEALNTAVVPKSVTMRHSFVHTVSPRLAILLRSEARSEGRKASVSATAEAEYQRDSIRSYALTLRAEVMGLKSTFLYQRLLSPIWTLRHKLTLVNRGRFLDKLELTLERKLSEFTSLENTLAFSLFQYGFFRSQLKSGDNKGQQGLTTYISYHGMTVSLYTVSFLLYGIDTKDANRRPACGRVQYTVNCSPFSGQTHVGFEAWYYKSALKHYGIGFMTILPYSISPIAPPYFLVASSQFAVVNQISLLYERGQHRISIPIIALISPEISRAVLWLSVPLMVYRMSRLLYRPYARANAAKYYLHQRKEHLAEMDIAYQRALLEQRALELAVMQGSAAEDRKGGLVIINAQYGVLEPEYCDPALLLPAGASPPRAEEPGLRRRRPWLSTFVSTVADGIVKCFLRHTEKPKAEQTRFGSSASLDAAGQETVIPLALDVTIALQNLVRDSALSLPGGTKSKLVGFCDPDPYTPEKKELKITYWFQKKRHVVVYNDEDEVILPQRDHLVS</sequence>
<dbReference type="GO" id="GO:0042407">
    <property type="term" value="P:cristae formation"/>
    <property type="evidence" value="ECO:0007669"/>
    <property type="project" value="TreeGrafter"/>
</dbReference>
<comment type="caution">
    <text evidence="3">The sequence shown here is derived from an EMBL/GenBank/DDBJ whole genome shotgun (WGS) entry which is preliminary data.</text>
</comment>
<dbReference type="PANTHER" id="PTHR44157">
    <property type="entry name" value="DNAJ HOMOLOG SUBFAMILY C MEMBER 11"/>
    <property type="match status" value="1"/>
</dbReference>
<reference evidence="3 4" key="1">
    <citation type="journal article" date="2013" name="PLoS ONE">
        <title>Predicting the Proteins of Angomonas deanei, Strigomonas culicis and Their Respective Endosymbionts Reveals New Aspects of the Trypanosomatidae Family.</title>
        <authorList>
            <person name="Motta M.C."/>
            <person name="Martins A.C."/>
            <person name="de Souza S.S."/>
            <person name="Catta-Preta C.M."/>
            <person name="Silva R."/>
            <person name="Klein C.C."/>
            <person name="de Almeida L.G."/>
            <person name="de Lima Cunha O."/>
            <person name="Ciapina L.P."/>
            <person name="Brocchi M."/>
            <person name="Colabardini A.C."/>
            <person name="de Araujo Lima B."/>
            <person name="Machado C.R."/>
            <person name="de Almeida Soares C.M."/>
            <person name="Probst C.M."/>
            <person name="de Menezes C.B."/>
            <person name="Thompson C.E."/>
            <person name="Bartholomeu D.C."/>
            <person name="Gradia D.F."/>
            <person name="Pavoni D.P."/>
            <person name="Grisard E.C."/>
            <person name="Fantinatti-Garboggini F."/>
            <person name="Marchini F.K."/>
            <person name="Rodrigues-Luiz G.F."/>
            <person name="Wagner G."/>
            <person name="Goldman G.H."/>
            <person name="Fietto J.L."/>
            <person name="Elias M.C."/>
            <person name="Goldman M.H."/>
            <person name="Sagot M.F."/>
            <person name="Pereira M."/>
            <person name="Stoco P.H."/>
            <person name="de Mendonca-Neto R.P."/>
            <person name="Teixeira S.M."/>
            <person name="Maciel T.E."/>
            <person name="de Oliveira Mendes T.A."/>
            <person name="Urmenyi T.P."/>
            <person name="de Souza W."/>
            <person name="Schenkman S."/>
            <person name="de Vasconcelos A.T."/>
        </authorList>
    </citation>
    <scope>NUCLEOTIDE SEQUENCE [LARGE SCALE GENOMIC DNA]</scope>
</reference>
<dbReference type="GO" id="GO:0005739">
    <property type="term" value="C:mitochondrion"/>
    <property type="evidence" value="ECO:0007669"/>
    <property type="project" value="GOC"/>
</dbReference>
<keyword evidence="4" id="KW-1185">Reference proteome</keyword>
<gene>
    <name evidence="3" type="ORF">STCU_09808</name>
</gene>
<evidence type="ECO:0000313" key="4">
    <source>
        <dbReference type="Proteomes" id="UP000015354"/>
    </source>
</evidence>
<evidence type="ECO:0000313" key="3">
    <source>
        <dbReference type="EMBL" id="EPY18702.1"/>
    </source>
</evidence>
<evidence type="ECO:0000256" key="1">
    <source>
        <dbReference type="ARBA" id="ARBA00023186"/>
    </source>
</evidence>
<proteinExistence type="predicted"/>
<dbReference type="AlphaFoldDB" id="S9TKJ2"/>